<dbReference type="KEGG" id="vg:22475202"/>
<protein>
    <recommendedName>
        <fullName evidence="3">Modifier of valyl-tRNA synthetase</fullName>
    </recommendedName>
</protein>
<evidence type="ECO:0000313" key="1">
    <source>
        <dbReference type="EMBL" id="AIS73438.1"/>
    </source>
</evidence>
<dbReference type="RefSeq" id="YP_009110936.1">
    <property type="nucleotide sequence ID" value="NC_025829.1"/>
</dbReference>
<dbReference type="EMBL" id="KM501444">
    <property type="protein sequence ID" value="AIS73438.1"/>
    <property type="molecule type" value="Genomic_DNA"/>
</dbReference>
<reference evidence="1 2" key="2">
    <citation type="journal article" date="2016" name="Sci. Rep.">
        <title>Bacteriophage application to control the contaminated water with Shigella.</title>
        <authorList>
            <person name="Jun J.W."/>
            <person name="Giri S.S."/>
            <person name="Kim H.J."/>
            <person name="Yun S.K."/>
            <person name="Chi C."/>
            <person name="Chai J.Y."/>
            <person name="Lee B.C."/>
            <person name="Park S.C."/>
        </authorList>
    </citation>
    <scope>NUCLEOTIDE SEQUENCE [LARGE SCALE GENOMIC DNA]</scope>
</reference>
<organism evidence="1 2">
    <name type="scientific">Shigella phage pSs-1</name>
    <dbReference type="NCBI Taxonomy" id="1551641"/>
    <lineage>
        <taxon>Viruses</taxon>
        <taxon>Duplodnaviria</taxon>
        <taxon>Heunggongvirae</taxon>
        <taxon>Uroviricota</taxon>
        <taxon>Caudoviricetes</taxon>
        <taxon>Pantevenvirales</taxon>
        <taxon>Straboviridae</taxon>
        <taxon>Tevenvirinae</taxon>
        <taxon>Tequatrovirus</taxon>
        <taxon>Tequatrovirus pss1</taxon>
    </lineage>
</organism>
<sequence length="115" mass="13056">MTKILVLCIGLISFSASASADTSYTEIREYVNRTAADYCGKNKACQAEFAQKLIYAYKDGERDKSSRYKNDTLLKRYAKKWNTLECSVAEEKDKAACHSMVDRLVDSYNRGLSTR</sequence>
<proteinExistence type="predicted"/>
<dbReference type="Proteomes" id="UP000029884">
    <property type="component" value="Segment"/>
</dbReference>
<dbReference type="GeneID" id="22475202"/>
<gene>
    <name evidence="1" type="ORF">pSs1_00128</name>
</gene>
<evidence type="ECO:0000313" key="2">
    <source>
        <dbReference type="Proteomes" id="UP000029884"/>
    </source>
</evidence>
<reference evidence="2" key="1">
    <citation type="submission" date="2014-09" db="EMBL/GenBank/DDBJ databases">
        <title>Characterization and complete genome sequence of the Shigella sonnei bacteriophage pSs-1.</title>
        <authorList>
            <person name="Jun J.W."/>
            <person name="Park S.C."/>
        </authorList>
    </citation>
    <scope>NUCLEOTIDE SEQUENCE [LARGE SCALE GENOMIC DNA]</scope>
</reference>
<keyword evidence="2" id="KW-1185">Reference proteome</keyword>
<accession>A0A097BWW8</accession>
<evidence type="ECO:0008006" key="3">
    <source>
        <dbReference type="Google" id="ProtNLM"/>
    </source>
</evidence>
<name>A0A097BWW8_9CAUD</name>